<evidence type="ECO:0000313" key="17">
    <source>
        <dbReference type="Proteomes" id="UP000791080"/>
    </source>
</evidence>
<feature type="domain" description="ATP-grasp" evidence="15">
    <location>
        <begin position="140"/>
        <end position="344"/>
    </location>
</feature>
<evidence type="ECO:0000256" key="13">
    <source>
        <dbReference type="HAMAP-Rule" id="MF_00047"/>
    </source>
</evidence>
<dbReference type="PANTHER" id="PTHR23132:SF25">
    <property type="entry name" value="D-ALANINE--D-ALANINE LIGASE A"/>
    <property type="match status" value="1"/>
</dbReference>
<dbReference type="NCBIfam" id="TIGR01205">
    <property type="entry name" value="D_ala_D_alaTIGR"/>
    <property type="match status" value="1"/>
</dbReference>
<dbReference type="InterPro" id="IPR011761">
    <property type="entry name" value="ATP-grasp"/>
</dbReference>
<dbReference type="PROSITE" id="PS00843">
    <property type="entry name" value="DALA_DALA_LIGASE_1"/>
    <property type="match status" value="1"/>
</dbReference>
<comment type="catalytic activity">
    <reaction evidence="13">
        <text>2 D-alanine + ATP = D-alanyl-D-alanine + ADP + phosphate + H(+)</text>
        <dbReference type="Rhea" id="RHEA:11224"/>
        <dbReference type="ChEBI" id="CHEBI:15378"/>
        <dbReference type="ChEBI" id="CHEBI:30616"/>
        <dbReference type="ChEBI" id="CHEBI:43474"/>
        <dbReference type="ChEBI" id="CHEBI:57416"/>
        <dbReference type="ChEBI" id="CHEBI:57822"/>
        <dbReference type="ChEBI" id="CHEBI:456216"/>
        <dbReference type="EC" id="6.3.2.4"/>
    </reaction>
</comment>
<comment type="pathway">
    <text evidence="13">Cell wall biogenesis; peptidoglycan biosynthesis.</text>
</comment>
<proteinExistence type="inferred from homology"/>
<dbReference type="RefSeq" id="WP_035292180.1">
    <property type="nucleotide sequence ID" value="NZ_AUBJ02000001.1"/>
</dbReference>
<keyword evidence="6 14" id="KW-0547">Nucleotide-binding</keyword>
<keyword evidence="4 13" id="KW-0436">Ligase</keyword>
<evidence type="ECO:0000256" key="4">
    <source>
        <dbReference type="ARBA" id="ARBA00022598"/>
    </source>
</evidence>
<gene>
    <name evidence="13" type="primary">ddl</name>
    <name evidence="16" type="ORF">G443_004156</name>
</gene>
<dbReference type="EC" id="6.3.2.4" evidence="13"/>
<evidence type="ECO:0000313" key="16">
    <source>
        <dbReference type="EMBL" id="MCP2333886.1"/>
    </source>
</evidence>
<dbReference type="SUPFAM" id="SSF56059">
    <property type="entry name" value="Glutathione synthetase ATP-binding domain-like"/>
    <property type="match status" value="1"/>
</dbReference>
<dbReference type="Gene3D" id="3.30.1490.20">
    <property type="entry name" value="ATP-grasp fold, A domain"/>
    <property type="match status" value="1"/>
</dbReference>
<evidence type="ECO:0000256" key="9">
    <source>
        <dbReference type="ARBA" id="ARBA00022960"/>
    </source>
</evidence>
<dbReference type="Pfam" id="PF07478">
    <property type="entry name" value="Dala_Dala_lig_C"/>
    <property type="match status" value="1"/>
</dbReference>
<evidence type="ECO:0000256" key="10">
    <source>
        <dbReference type="ARBA" id="ARBA00022984"/>
    </source>
</evidence>
<evidence type="ECO:0000256" key="6">
    <source>
        <dbReference type="ARBA" id="ARBA00022741"/>
    </source>
</evidence>
<keyword evidence="13" id="KW-0963">Cytoplasm</keyword>
<keyword evidence="10 13" id="KW-0573">Peptidoglycan synthesis</keyword>
<comment type="caution">
    <text evidence="16">The sequence shown here is derived from an EMBL/GenBank/DDBJ whole genome shotgun (WGS) entry which is preliminary data.</text>
</comment>
<evidence type="ECO:0000259" key="15">
    <source>
        <dbReference type="PROSITE" id="PS50975"/>
    </source>
</evidence>
<dbReference type="GO" id="GO:0016874">
    <property type="term" value="F:ligase activity"/>
    <property type="evidence" value="ECO:0007669"/>
    <property type="project" value="UniProtKB-KW"/>
</dbReference>
<evidence type="ECO:0000256" key="2">
    <source>
        <dbReference type="ARBA" id="ARBA00001946"/>
    </source>
</evidence>
<dbReference type="Gene3D" id="3.40.50.20">
    <property type="match status" value="1"/>
</dbReference>
<evidence type="ECO:0000256" key="1">
    <source>
        <dbReference type="ARBA" id="ARBA00001936"/>
    </source>
</evidence>
<comment type="subcellular location">
    <subcellularLocation>
        <location evidence="13">Cytoplasm</location>
    </subcellularLocation>
</comment>
<dbReference type="Pfam" id="PF01820">
    <property type="entry name" value="Dala_Dala_lig_N"/>
    <property type="match status" value="1"/>
</dbReference>
<dbReference type="SUPFAM" id="SSF52440">
    <property type="entry name" value="PreATP-grasp domain"/>
    <property type="match status" value="1"/>
</dbReference>
<reference evidence="16 17" key="1">
    <citation type="submission" date="2022-06" db="EMBL/GenBank/DDBJ databases">
        <title>Genomic Encyclopedia of Type Strains, Phase I: the one thousand microbial genomes (KMG-I) project.</title>
        <authorList>
            <person name="Kyrpides N."/>
        </authorList>
    </citation>
    <scope>NUCLEOTIDE SEQUENCE [LARGE SCALE GENOMIC DNA]</scope>
    <source>
        <strain evidence="16 17">DSM 43889</strain>
    </source>
</reference>
<keyword evidence="5" id="KW-0479">Metal-binding</keyword>
<dbReference type="NCBIfam" id="NF002528">
    <property type="entry name" value="PRK01966.1-4"/>
    <property type="match status" value="1"/>
</dbReference>
<dbReference type="PROSITE" id="PS50975">
    <property type="entry name" value="ATP_GRASP"/>
    <property type="match status" value="1"/>
</dbReference>
<evidence type="ECO:0000256" key="14">
    <source>
        <dbReference type="PROSITE-ProRule" id="PRU00409"/>
    </source>
</evidence>
<dbReference type="InterPro" id="IPR011095">
    <property type="entry name" value="Dala_Dala_lig_C"/>
</dbReference>
<protein>
    <recommendedName>
        <fullName evidence="13">D-alanine--D-alanine ligase</fullName>
        <ecNumber evidence="13">6.3.2.4</ecNumber>
    </recommendedName>
    <alternativeName>
        <fullName evidence="13">D-Ala-D-Ala ligase</fullName>
    </alternativeName>
    <alternativeName>
        <fullName evidence="13">D-alanylalanine synthetase</fullName>
    </alternativeName>
</protein>
<sequence>MSEPRTRVAVVYGGRSGEHAVSRQSAASILTHLDRDRHQVVPVLIDRDGGWWIEEDGPDPAATGARAATEDVWRAPGPAPALGMTEALRRLRDVDVVFPALHGPFGEDGTIQSMLALYGIPFVGNGVLASAVGMDKEHTKTMLASAGIPVAPGLVLRPGQRPRPEDLAPLGLPLFVKPARAGSSLGVSRVDDLAQLPAALATARESDGKVLVEGAVPGREIDVGVLQRADGTLEVSPPLEIRVAEDQRFFDYEAKYDGSVGTVFDVPATLDASTAERLDRLAVAVFEALDCAGLLRVDVFLRADGELVVNEVNTFPGFTSASQYPLMWRAAGLSYSELLTAMVDTALARRTPVAAAAAGA</sequence>
<accession>A0ABT1JP17</accession>
<comment type="function">
    <text evidence="13">Cell wall formation.</text>
</comment>
<evidence type="ECO:0000256" key="8">
    <source>
        <dbReference type="ARBA" id="ARBA00022842"/>
    </source>
</evidence>
<dbReference type="InterPro" id="IPR005905">
    <property type="entry name" value="D_ala_D_ala"/>
</dbReference>
<dbReference type="Proteomes" id="UP000791080">
    <property type="component" value="Unassembled WGS sequence"/>
</dbReference>
<keyword evidence="17" id="KW-1185">Reference proteome</keyword>
<comment type="cofactor">
    <cofactor evidence="2">
        <name>Mg(2+)</name>
        <dbReference type="ChEBI" id="CHEBI:18420"/>
    </cofactor>
</comment>
<dbReference type="InterPro" id="IPR011127">
    <property type="entry name" value="Dala_Dala_lig_N"/>
</dbReference>
<dbReference type="PIRSF" id="PIRSF039102">
    <property type="entry name" value="Ddl/VanB"/>
    <property type="match status" value="1"/>
</dbReference>
<dbReference type="EMBL" id="AUBJ02000001">
    <property type="protein sequence ID" value="MCP2333886.1"/>
    <property type="molecule type" value="Genomic_DNA"/>
</dbReference>
<keyword evidence="8" id="KW-0460">Magnesium</keyword>
<evidence type="ECO:0000256" key="3">
    <source>
        <dbReference type="ARBA" id="ARBA00010871"/>
    </source>
</evidence>
<dbReference type="InterPro" id="IPR016185">
    <property type="entry name" value="PreATP-grasp_dom_sf"/>
</dbReference>
<evidence type="ECO:0000256" key="5">
    <source>
        <dbReference type="ARBA" id="ARBA00022723"/>
    </source>
</evidence>
<comment type="similarity">
    <text evidence="3 13">Belongs to the D-alanine--D-alanine ligase family.</text>
</comment>
<dbReference type="HAMAP" id="MF_00047">
    <property type="entry name" value="Dala_Dala_lig"/>
    <property type="match status" value="1"/>
</dbReference>
<dbReference type="PANTHER" id="PTHR23132">
    <property type="entry name" value="D-ALANINE--D-ALANINE LIGASE"/>
    <property type="match status" value="1"/>
</dbReference>
<evidence type="ECO:0000256" key="11">
    <source>
        <dbReference type="ARBA" id="ARBA00023211"/>
    </source>
</evidence>
<keyword evidence="7 14" id="KW-0067">ATP-binding</keyword>
<dbReference type="Gene3D" id="3.30.470.20">
    <property type="entry name" value="ATP-grasp fold, B domain"/>
    <property type="match status" value="1"/>
</dbReference>
<dbReference type="InterPro" id="IPR000291">
    <property type="entry name" value="D-Ala_lig_Van_CS"/>
</dbReference>
<evidence type="ECO:0000256" key="12">
    <source>
        <dbReference type="ARBA" id="ARBA00023316"/>
    </source>
</evidence>
<dbReference type="InterPro" id="IPR013815">
    <property type="entry name" value="ATP_grasp_subdomain_1"/>
</dbReference>
<keyword evidence="11" id="KW-0464">Manganese</keyword>
<keyword evidence="12 13" id="KW-0961">Cell wall biogenesis/degradation</keyword>
<organism evidence="16 17">
    <name type="scientific">Actinoalloteichus caeruleus DSM 43889</name>
    <dbReference type="NCBI Taxonomy" id="1120930"/>
    <lineage>
        <taxon>Bacteria</taxon>
        <taxon>Bacillati</taxon>
        <taxon>Actinomycetota</taxon>
        <taxon>Actinomycetes</taxon>
        <taxon>Pseudonocardiales</taxon>
        <taxon>Pseudonocardiaceae</taxon>
        <taxon>Actinoalloteichus</taxon>
        <taxon>Actinoalloteichus cyanogriseus</taxon>
    </lineage>
</organism>
<keyword evidence="9 13" id="KW-0133">Cell shape</keyword>
<name>A0ABT1JP17_ACTCY</name>
<evidence type="ECO:0000256" key="7">
    <source>
        <dbReference type="ARBA" id="ARBA00022840"/>
    </source>
</evidence>
<comment type="cofactor">
    <cofactor evidence="1">
        <name>Mn(2+)</name>
        <dbReference type="ChEBI" id="CHEBI:29035"/>
    </cofactor>
</comment>